<dbReference type="GO" id="GO:0009116">
    <property type="term" value="P:nucleoside metabolic process"/>
    <property type="evidence" value="ECO:0007669"/>
    <property type="project" value="InterPro"/>
</dbReference>
<dbReference type="Gene3D" id="3.40.50.1580">
    <property type="entry name" value="Nucleoside phosphorylase domain"/>
    <property type="match status" value="1"/>
</dbReference>
<accession>A0A2U3E0L3</accession>
<evidence type="ECO:0000313" key="4">
    <source>
        <dbReference type="Proteomes" id="UP000245956"/>
    </source>
</evidence>
<dbReference type="GO" id="GO:0003824">
    <property type="term" value="F:catalytic activity"/>
    <property type="evidence" value="ECO:0007669"/>
    <property type="project" value="InterPro"/>
</dbReference>
<feature type="region of interest" description="Disordered" evidence="1">
    <location>
        <begin position="343"/>
        <end position="369"/>
    </location>
</feature>
<feature type="compositionally biased region" description="Polar residues" evidence="1">
    <location>
        <begin position="349"/>
        <end position="360"/>
    </location>
</feature>
<dbReference type="InterPro" id="IPR053137">
    <property type="entry name" value="NLR-like"/>
</dbReference>
<dbReference type="SUPFAM" id="SSF53167">
    <property type="entry name" value="Purine and uridine phosphorylases"/>
    <property type="match status" value="1"/>
</dbReference>
<feature type="domain" description="Nucleoside phosphorylase" evidence="2">
    <location>
        <begin position="15"/>
        <end position="134"/>
    </location>
</feature>
<dbReference type="EMBL" id="LCWV01000016">
    <property type="protein sequence ID" value="PWI68024.1"/>
    <property type="molecule type" value="Genomic_DNA"/>
</dbReference>
<dbReference type="Proteomes" id="UP000245956">
    <property type="component" value="Unassembled WGS sequence"/>
</dbReference>
<dbReference type="InterPro" id="IPR000845">
    <property type="entry name" value="Nucleoside_phosphorylase_d"/>
</dbReference>
<dbReference type="Pfam" id="PF01048">
    <property type="entry name" value="PNP_UDP_1"/>
    <property type="match status" value="1"/>
</dbReference>
<proteinExistence type="predicted"/>
<reference evidence="3 4" key="1">
    <citation type="journal article" date="2016" name="Front. Microbiol.">
        <title>Genome and transcriptome sequences reveal the specific parasitism of the nematophagous Purpureocillium lilacinum 36-1.</title>
        <authorList>
            <person name="Xie J."/>
            <person name="Li S."/>
            <person name="Mo C."/>
            <person name="Xiao X."/>
            <person name="Peng D."/>
            <person name="Wang G."/>
            <person name="Xiao Y."/>
        </authorList>
    </citation>
    <scope>NUCLEOTIDE SEQUENCE [LARGE SCALE GENOMIC DNA]</scope>
    <source>
        <strain evidence="3 4">36-1</strain>
    </source>
</reference>
<protein>
    <recommendedName>
        <fullName evidence="2">Nucleoside phosphorylase domain-containing protein</fullName>
    </recommendedName>
</protein>
<organism evidence="3 4">
    <name type="scientific">Purpureocillium lilacinum</name>
    <name type="common">Paecilomyces lilacinus</name>
    <dbReference type="NCBI Taxonomy" id="33203"/>
    <lineage>
        <taxon>Eukaryota</taxon>
        <taxon>Fungi</taxon>
        <taxon>Dikarya</taxon>
        <taxon>Ascomycota</taxon>
        <taxon>Pezizomycotina</taxon>
        <taxon>Sordariomycetes</taxon>
        <taxon>Hypocreomycetidae</taxon>
        <taxon>Hypocreales</taxon>
        <taxon>Ophiocordycipitaceae</taxon>
        <taxon>Purpureocillium</taxon>
    </lineage>
</organism>
<dbReference type="PANTHER" id="PTHR46082">
    <property type="entry name" value="ATP/GTP-BINDING PROTEIN-RELATED"/>
    <property type="match status" value="1"/>
</dbReference>
<dbReference type="AlphaFoldDB" id="A0A2U3E0L3"/>
<sequence length="409" mass="44381">MTSQPRPTGRHDFHVGIVCALPHEADAVALLFDCFWDSDDETPLGRAVGDTNAYMAGRIGQHDVILVVLPNIGTSAAAAAAASFRSSYSGLKLMFLVGICGGVPEVAGQDVFLGDVVVSKSIVQYDYGRQYPESFQVKTSINDSLGRASKSIRSILAKLEMEINRERLQAQAGKHLNTLQAALLRKRWRRDYRYPGVAQDQLFDRDYVHKHHTACGLCAKEPAPFCESASLALCNDLSCDESRLVRREHHLDGEKYEPNIFVGCIGSGNAVMKSGRDRDRIAQAHGCIAFEMEGAGAWEEIPSIVVKGICDYSDSHKDKRWQNFAAATAACVTRAILERHVPSDDGATASASPEQDNSTLPVEDPSPRAAANSTELIGVATVQVVGESFLGIRSDMELGSCKGMYITSS</sequence>
<evidence type="ECO:0000313" key="3">
    <source>
        <dbReference type="EMBL" id="PWI68024.1"/>
    </source>
</evidence>
<evidence type="ECO:0000256" key="1">
    <source>
        <dbReference type="SAM" id="MobiDB-lite"/>
    </source>
</evidence>
<dbReference type="PANTHER" id="PTHR46082:SF6">
    <property type="entry name" value="AAA+ ATPASE DOMAIN-CONTAINING PROTEIN-RELATED"/>
    <property type="match status" value="1"/>
</dbReference>
<name>A0A2U3E0L3_PURLI</name>
<comment type="caution">
    <text evidence="3">The sequence shown here is derived from an EMBL/GenBank/DDBJ whole genome shotgun (WGS) entry which is preliminary data.</text>
</comment>
<evidence type="ECO:0000259" key="2">
    <source>
        <dbReference type="Pfam" id="PF01048"/>
    </source>
</evidence>
<dbReference type="InterPro" id="IPR035994">
    <property type="entry name" value="Nucleoside_phosphorylase_sf"/>
</dbReference>
<gene>
    <name evidence="3" type="ORF">PCL_02425</name>
</gene>